<reference evidence="15" key="1">
    <citation type="submission" date="2024-08" db="EMBL/GenBank/DDBJ databases">
        <title>Whole genome sequence of Tenacibaculum sp. strain pbs-1 associated with black-spot shell disease in Akoya pearl oysters.</title>
        <authorList>
            <person name="Sakatoku A."/>
            <person name="Suzuki T."/>
            <person name="Hatano K."/>
            <person name="Seki M."/>
            <person name="Tanaka D."/>
            <person name="Nakamura S."/>
            <person name="Suzuki N."/>
            <person name="Isshiki T."/>
        </authorList>
    </citation>
    <scope>NUCLEOTIDE SEQUENCE</scope>
    <source>
        <strain evidence="15">Pbs-1</strain>
    </source>
</reference>
<dbReference type="Gene3D" id="1.25.10.10">
    <property type="entry name" value="Leucine-rich Repeat Variant"/>
    <property type="match status" value="1"/>
</dbReference>
<dbReference type="GO" id="GO:0008270">
    <property type="term" value="F:zinc ion binding"/>
    <property type="evidence" value="ECO:0007669"/>
    <property type="project" value="InterPro"/>
</dbReference>
<keyword evidence="9" id="KW-0378">Hydrolase</keyword>
<evidence type="ECO:0000256" key="7">
    <source>
        <dbReference type="ARBA" id="ARBA00022670"/>
    </source>
</evidence>
<dbReference type="GO" id="GO:0005737">
    <property type="term" value="C:cytoplasm"/>
    <property type="evidence" value="ECO:0007669"/>
    <property type="project" value="TreeGrafter"/>
</dbReference>
<keyword evidence="11" id="KW-0482">Metalloprotease</keyword>
<dbReference type="Gene3D" id="2.60.40.1730">
    <property type="entry name" value="tricorn interacting facor f3 domain"/>
    <property type="match status" value="1"/>
</dbReference>
<dbReference type="InterPro" id="IPR042097">
    <property type="entry name" value="Aminopeptidase_N-like_N_sf"/>
</dbReference>
<dbReference type="InterPro" id="IPR011989">
    <property type="entry name" value="ARM-like"/>
</dbReference>
<dbReference type="EMBL" id="AP035888">
    <property type="protein sequence ID" value="BFP67251.1"/>
    <property type="molecule type" value="Genomic_DNA"/>
</dbReference>
<feature type="signal peptide" evidence="12">
    <location>
        <begin position="1"/>
        <end position="20"/>
    </location>
</feature>
<evidence type="ECO:0000256" key="12">
    <source>
        <dbReference type="SAM" id="SignalP"/>
    </source>
</evidence>
<dbReference type="GO" id="GO:0016285">
    <property type="term" value="F:alanyl aminopeptidase activity"/>
    <property type="evidence" value="ECO:0007669"/>
    <property type="project" value="UniProtKB-EC"/>
</dbReference>
<keyword evidence="6" id="KW-0031">Aminopeptidase</keyword>
<dbReference type="GO" id="GO:0043171">
    <property type="term" value="P:peptide catabolic process"/>
    <property type="evidence" value="ECO:0007669"/>
    <property type="project" value="TreeGrafter"/>
</dbReference>
<dbReference type="InterPro" id="IPR016024">
    <property type="entry name" value="ARM-type_fold"/>
</dbReference>
<dbReference type="GO" id="GO:0070006">
    <property type="term" value="F:metalloaminopeptidase activity"/>
    <property type="evidence" value="ECO:0007669"/>
    <property type="project" value="TreeGrafter"/>
</dbReference>
<evidence type="ECO:0000256" key="1">
    <source>
        <dbReference type="ARBA" id="ARBA00000098"/>
    </source>
</evidence>
<sequence>MKFNKLLVFIAVFFTVSLFSQSTKVYRAERDKVHNLVHTKLKVDFNFQEKEMNGEEWVTLTPHFYETDKVTLDAKAMVIHKVTMNNQPLEYNYDDYELIINLPRTYKRNEEFTLYIKYTARPERVKQKGSAAITSAKGLYFINPTGFDKNKPTQIWTQGETEASSCWFPTIDAPNQKTSQEIYMTVPKKYVTLSNGKLEKQTTNADGTRTDYWNFTQKHAPYLFFMGVGEYEIIKDKYKEIPVDYYVEKEYAPYAKDIFGNTPEMLAFFSKITGIEYPWNKYAQIVGRDYVSGAMENTTAVIHGERAYQTPGQLIDENVQENTIAHEVFHHWFGDLVTTESWSNLTVNESFANYSEYLWLEHKYGKDEADAHLFEDIEGYKNGQNFDKHLVRFYYDDKEDMFDAVSYNKGGAILHMLRNYLGDEAFYEGLNTYLTDNKYGTGEAHQLRLAFEKVSGKDLNWFFNQWYFNSGHPKLSISYDFNKLRKTVTVNIIQSQMNEFKFPFTIDVFEGSKRTRHNVFVEGRDASFTFPFTKHPDLIQVNADGVLLCDINENKVLSDYIHQLKYAQNYVHKREALLEVVKLQDDKKAFNAVADALNNDFYKIRILALENINLINKYSKKNVIDQIMKIAQNDPKTLVQAAAIETLGKLTDPALKPVFEKGLESKSYSVLGKSLVGMYYIDKQLAIQKSKTLPLAVKKIIATPLTRIYLEENDDEELSFIASNVMSGMFLSPNKKIQSLYKKAFDKIGKSNNTEAIQNLSDDIVAKGLQYKQYNFDQVGVNLLRQMAQMQKTNKPSNKEKHLKVIQIAMAKLLE</sequence>
<name>A0AB33KXW3_9FLAO</name>
<evidence type="ECO:0000259" key="13">
    <source>
        <dbReference type="Pfam" id="PF01433"/>
    </source>
</evidence>
<evidence type="ECO:0000256" key="9">
    <source>
        <dbReference type="ARBA" id="ARBA00022801"/>
    </source>
</evidence>
<dbReference type="EC" id="3.4.11.2" evidence="4"/>
<keyword evidence="8" id="KW-0479">Metal-binding</keyword>
<dbReference type="AlphaFoldDB" id="A0AB33KXW3"/>
<dbReference type="InterPro" id="IPR001930">
    <property type="entry name" value="Peptidase_M1"/>
</dbReference>
<evidence type="ECO:0000256" key="4">
    <source>
        <dbReference type="ARBA" id="ARBA00012564"/>
    </source>
</evidence>
<dbReference type="PANTHER" id="PTHR11533:SF174">
    <property type="entry name" value="PUROMYCIN-SENSITIVE AMINOPEPTIDASE-RELATED"/>
    <property type="match status" value="1"/>
</dbReference>
<keyword evidence="10" id="KW-0862">Zinc</keyword>
<dbReference type="PRINTS" id="PR00756">
    <property type="entry name" value="ALADIPTASE"/>
</dbReference>
<dbReference type="Pfam" id="PF17900">
    <property type="entry name" value="Peptidase_M1_N"/>
    <property type="match status" value="1"/>
</dbReference>
<feature type="domain" description="Aminopeptidase N-like N-terminal" evidence="14">
    <location>
        <begin position="38"/>
        <end position="223"/>
    </location>
</feature>
<organism evidence="15">
    <name type="scientific">Tenacibaculum sp. Pbs-1</name>
    <dbReference type="NCBI Taxonomy" id="3238748"/>
    <lineage>
        <taxon>Bacteria</taxon>
        <taxon>Pseudomonadati</taxon>
        <taxon>Bacteroidota</taxon>
        <taxon>Flavobacteriia</taxon>
        <taxon>Flavobacteriales</taxon>
        <taxon>Flavobacteriaceae</taxon>
        <taxon>Tenacibaculum</taxon>
    </lineage>
</organism>
<dbReference type="Pfam" id="PF13646">
    <property type="entry name" value="HEAT_2"/>
    <property type="match status" value="1"/>
</dbReference>
<dbReference type="InterPro" id="IPR050344">
    <property type="entry name" value="Peptidase_M1_aminopeptidases"/>
</dbReference>
<dbReference type="SUPFAM" id="SSF63737">
    <property type="entry name" value="Leukotriene A4 hydrolase N-terminal domain"/>
    <property type="match status" value="1"/>
</dbReference>
<evidence type="ECO:0000256" key="11">
    <source>
        <dbReference type="ARBA" id="ARBA00023049"/>
    </source>
</evidence>
<proteinExistence type="inferred from homology"/>
<dbReference type="InterPro" id="IPR045357">
    <property type="entry name" value="Aminopeptidase_N-like_N"/>
</dbReference>
<evidence type="ECO:0000313" key="15">
    <source>
        <dbReference type="EMBL" id="BFP67251.1"/>
    </source>
</evidence>
<dbReference type="GO" id="GO:0016020">
    <property type="term" value="C:membrane"/>
    <property type="evidence" value="ECO:0007669"/>
    <property type="project" value="TreeGrafter"/>
</dbReference>
<dbReference type="GO" id="GO:0005615">
    <property type="term" value="C:extracellular space"/>
    <property type="evidence" value="ECO:0007669"/>
    <property type="project" value="TreeGrafter"/>
</dbReference>
<dbReference type="GO" id="GO:0006508">
    <property type="term" value="P:proteolysis"/>
    <property type="evidence" value="ECO:0007669"/>
    <property type="project" value="UniProtKB-KW"/>
</dbReference>
<dbReference type="GO" id="GO:0042277">
    <property type="term" value="F:peptide binding"/>
    <property type="evidence" value="ECO:0007669"/>
    <property type="project" value="TreeGrafter"/>
</dbReference>
<evidence type="ECO:0000256" key="2">
    <source>
        <dbReference type="ARBA" id="ARBA00001947"/>
    </source>
</evidence>
<dbReference type="InterPro" id="IPR027268">
    <property type="entry name" value="Peptidase_M4/M1_CTD_sf"/>
</dbReference>
<accession>A0AB33KXW3</accession>
<evidence type="ECO:0000256" key="5">
    <source>
        <dbReference type="ARBA" id="ARBA00015611"/>
    </source>
</evidence>
<feature type="domain" description="Peptidase M1 membrane alanine aminopeptidase" evidence="13">
    <location>
        <begin position="261"/>
        <end position="466"/>
    </location>
</feature>
<comment type="similarity">
    <text evidence="3">Belongs to the peptidase M1 family.</text>
</comment>
<evidence type="ECO:0000256" key="3">
    <source>
        <dbReference type="ARBA" id="ARBA00010136"/>
    </source>
</evidence>
<dbReference type="PANTHER" id="PTHR11533">
    <property type="entry name" value="PROTEASE M1 ZINC METALLOPROTEASE"/>
    <property type="match status" value="1"/>
</dbReference>
<dbReference type="Gene3D" id="1.10.390.10">
    <property type="entry name" value="Neutral Protease Domain 2"/>
    <property type="match status" value="1"/>
</dbReference>
<dbReference type="Pfam" id="PF01433">
    <property type="entry name" value="Peptidase_M1"/>
    <property type="match status" value="1"/>
</dbReference>
<dbReference type="SUPFAM" id="SSF48371">
    <property type="entry name" value="ARM repeat"/>
    <property type="match status" value="1"/>
</dbReference>
<keyword evidence="12" id="KW-0732">Signal</keyword>
<feature type="chain" id="PRO_5044271304" description="Aminopeptidase N" evidence="12">
    <location>
        <begin position="21"/>
        <end position="815"/>
    </location>
</feature>
<keyword evidence="7" id="KW-0645">Protease</keyword>
<gene>
    <name evidence="15" type="ORF">Pbs1_05940</name>
</gene>
<protein>
    <recommendedName>
        <fullName evidence="5">Aminopeptidase N</fullName>
        <ecNumber evidence="4">3.4.11.2</ecNumber>
    </recommendedName>
</protein>
<evidence type="ECO:0000259" key="14">
    <source>
        <dbReference type="Pfam" id="PF17900"/>
    </source>
</evidence>
<evidence type="ECO:0000256" key="8">
    <source>
        <dbReference type="ARBA" id="ARBA00022723"/>
    </source>
</evidence>
<evidence type="ECO:0000256" key="10">
    <source>
        <dbReference type="ARBA" id="ARBA00022833"/>
    </source>
</evidence>
<dbReference type="InterPro" id="IPR014782">
    <property type="entry name" value="Peptidase_M1_dom"/>
</dbReference>
<evidence type="ECO:0000256" key="6">
    <source>
        <dbReference type="ARBA" id="ARBA00022438"/>
    </source>
</evidence>
<dbReference type="SUPFAM" id="SSF55486">
    <property type="entry name" value="Metalloproteases ('zincins'), catalytic domain"/>
    <property type="match status" value="1"/>
</dbReference>
<comment type="catalytic activity">
    <reaction evidence="1">
        <text>Release of an N-terminal amino acid, Xaa-|-Yaa- from a peptide, amide or arylamide. Xaa is preferably Ala, but may be most amino acids including Pro (slow action). When a terminal hydrophobic residue is followed by a prolyl residue, the two may be released as an intact Xaa-Pro dipeptide.</text>
        <dbReference type="EC" id="3.4.11.2"/>
    </reaction>
</comment>
<comment type="cofactor">
    <cofactor evidence="2">
        <name>Zn(2+)</name>
        <dbReference type="ChEBI" id="CHEBI:29105"/>
    </cofactor>
</comment>
<dbReference type="CDD" id="cd09603">
    <property type="entry name" value="M1_APN_like"/>
    <property type="match status" value="1"/>
</dbReference>